<evidence type="ECO:0000256" key="1">
    <source>
        <dbReference type="SAM" id="Phobius"/>
    </source>
</evidence>
<protein>
    <submittedName>
        <fullName evidence="2">Uncharacterized protein</fullName>
    </submittedName>
</protein>
<name>A0A1Y5MIJ5_9BACT</name>
<evidence type="ECO:0000313" key="3">
    <source>
        <dbReference type="Proteomes" id="UP000196317"/>
    </source>
</evidence>
<keyword evidence="1" id="KW-0812">Transmembrane</keyword>
<feature type="transmembrane region" description="Helical" evidence="1">
    <location>
        <begin position="37"/>
        <end position="56"/>
    </location>
</feature>
<comment type="caution">
    <text evidence="2">The sequence shown here is derived from an EMBL/GenBank/DDBJ whole genome shotgun (WGS) entry which is preliminary data.</text>
</comment>
<dbReference type="RefSeq" id="WP_087583004.1">
    <property type="nucleotide sequence ID" value="NZ_NDYN01000004.1"/>
</dbReference>
<keyword evidence="1" id="KW-0472">Membrane</keyword>
<keyword evidence="1" id="KW-1133">Transmembrane helix</keyword>
<gene>
    <name evidence="2" type="ORF">B9N65_04705</name>
</gene>
<dbReference type="Proteomes" id="UP000196317">
    <property type="component" value="Unassembled WGS sequence"/>
</dbReference>
<reference evidence="2 3" key="1">
    <citation type="submission" date="2017-04" db="EMBL/GenBank/DDBJ databases">
        <title>Complete genome of Campylobacter concisus ATCC 33237T and draft genomes for an additional eight well characterized C. concisus strains.</title>
        <authorList>
            <person name="Cornelius A.J."/>
            <person name="Miller W.G."/>
            <person name="Lastovica A.J."/>
            <person name="On S.L."/>
            <person name="French N.P."/>
            <person name="Vandenberg O."/>
            <person name="Biggs P.J."/>
        </authorList>
    </citation>
    <scope>NUCLEOTIDE SEQUENCE [LARGE SCALE GENOMIC DNA]</scope>
    <source>
        <strain evidence="2 3">CCUG 19995</strain>
    </source>
</reference>
<accession>A0A1Y5MIJ5</accession>
<sequence>MIKFVGLFFIFIGICAYFGIEIPDKFNGTIIPNRDATIIYVIIGFIFIFLGTKYKIKYPEFTKCPKCKKSYNYGDTIKGKCPKCNIDTIEIEKYYKQFPSELENLETDIKGNKND</sequence>
<dbReference type="AlphaFoldDB" id="A0A1Y5MIJ5"/>
<dbReference type="EMBL" id="NDYN01000004">
    <property type="protein sequence ID" value="OUT08107.1"/>
    <property type="molecule type" value="Genomic_DNA"/>
</dbReference>
<organism evidence="2 3">
    <name type="scientific">Campylobacter concisus</name>
    <dbReference type="NCBI Taxonomy" id="199"/>
    <lineage>
        <taxon>Bacteria</taxon>
        <taxon>Pseudomonadati</taxon>
        <taxon>Campylobacterota</taxon>
        <taxon>Epsilonproteobacteria</taxon>
        <taxon>Campylobacterales</taxon>
        <taxon>Campylobacteraceae</taxon>
        <taxon>Campylobacter</taxon>
    </lineage>
</organism>
<evidence type="ECO:0000313" key="2">
    <source>
        <dbReference type="EMBL" id="OUT08107.1"/>
    </source>
</evidence>
<proteinExistence type="predicted"/>